<dbReference type="SUPFAM" id="SSF50998">
    <property type="entry name" value="Quinoprotein alcohol dehydrogenase-like"/>
    <property type="match status" value="1"/>
</dbReference>
<dbReference type="InterPro" id="IPR011047">
    <property type="entry name" value="Quinoprotein_ADH-like_sf"/>
</dbReference>
<accession>A0A2C5XWQ8</accession>
<gene>
    <name evidence="6" type="ORF">CDD81_8040</name>
</gene>
<comment type="caution">
    <text evidence="6">The sequence shown here is derived from an EMBL/GenBank/DDBJ whole genome shotgun (WGS) entry which is preliminary data.</text>
</comment>
<dbReference type="EMBL" id="NJET01000095">
    <property type="protein sequence ID" value="PHH61695.1"/>
    <property type="molecule type" value="Genomic_DNA"/>
</dbReference>
<reference evidence="6 7" key="1">
    <citation type="submission" date="2017-06" db="EMBL/GenBank/DDBJ databases">
        <title>Ant-infecting Ophiocordyceps genomes reveal a high diversity of potential behavioral manipulation genes and a possible major role for enterotoxins.</title>
        <authorList>
            <person name="De Bekker C."/>
            <person name="Evans H.C."/>
            <person name="Brachmann A."/>
            <person name="Hughes D.P."/>
        </authorList>
    </citation>
    <scope>NUCLEOTIDE SEQUENCE [LARGE SCALE GENOMIC DNA]</scope>
    <source>
        <strain evidence="6 7">Map64</strain>
    </source>
</reference>
<evidence type="ECO:0000313" key="7">
    <source>
        <dbReference type="Proteomes" id="UP000226192"/>
    </source>
</evidence>
<evidence type="ECO:0000256" key="2">
    <source>
        <dbReference type="ARBA" id="ARBA00022737"/>
    </source>
</evidence>
<protein>
    <recommendedName>
        <fullName evidence="3">WD repeat-containing protein JIP5</fullName>
    </recommendedName>
    <alternativeName>
        <fullName evidence="4">WD repeat-containing protein jip5</fullName>
    </alternativeName>
</protein>
<proteinExistence type="predicted"/>
<sequence>MFQNICTFPADKDIVAAALHPLQPRLTIGLVDGVVESFDLSHGKKMVASLWRTKRHKGTCRCIAYSPNGQDSVVKQFDAETGQVTAKMAVPYHKGQADMPILLHVVSHQSLLLATDSGRLHVYDLGSSGSHSLPLRPVKTVRPHGSEYVSSITPVPGAARLLVTTGGSNLAVTDPSSGKVVRSEDQEDELLSSVFMPGLGPKGKRSNGVVLVGTGDGFLTLWDRGAWDDQLDRINVCAARGAPARHAEAIDALARVPDALRLGKAVVCGMGDGSLQFVDVQARCVLRDLALRHDGVEGVTFVGFDEERRLVSVGGAFVKIWQDLSELEPSCPSSSSDDDDGNDGNDDNDDNDDDDNDNDNNIDNNMDNNMDNDKRINGKRLKAHGHSDSGSDSDSDALPTSNKRKRGNKNLGPMGAHGVLGFQDMD</sequence>
<dbReference type="InterPro" id="IPR050505">
    <property type="entry name" value="WDR55/POC1"/>
</dbReference>
<name>A0A2C5XWQ8_9HYPO</name>
<evidence type="ECO:0000256" key="1">
    <source>
        <dbReference type="ARBA" id="ARBA00022574"/>
    </source>
</evidence>
<evidence type="ECO:0000313" key="6">
    <source>
        <dbReference type="EMBL" id="PHH61695.1"/>
    </source>
</evidence>
<dbReference type="AlphaFoldDB" id="A0A2C5XWQ8"/>
<organism evidence="6 7">
    <name type="scientific">Ophiocordyceps australis</name>
    <dbReference type="NCBI Taxonomy" id="1399860"/>
    <lineage>
        <taxon>Eukaryota</taxon>
        <taxon>Fungi</taxon>
        <taxon>Dikarya</taxon>
        <taxon>Ascomycota</taxon>
        <taxon>Pezizomycotina</taxon>
        <taxon>Sordariomycetes</taxon>
        <taxon>Hypocreomycetidae</taxon>
        <taxon>Hypocreales</taxon>
        <taxon>Ophiocordycipitaceae</taxon>
        <taxon>Ophiocordyceps</taxon>
    </lineage>
</organism>
<feature type="region of interest" description="Disordered" evidence="5">
    <location>
        <begin position="328"/>
        <end position="426"/>
    </location>
</feature>
<dbReference type="InterPro" id="IPR015943">
    <property type="entry name" value="WD40/YVTN_repeat-like_dom_sf"/>
</dbReference>
<evidence type="ECO:0000256" key="5">
    <source>
        <dbReference type="SAM" id="MobiDB-lite"/>
    </source>
</evidence>
<keyword evidence="1" id="KW-0853">WD repeat</keyword>
<evidence type="ECO:0000256" key="4">
    <source>
        <dbReference type="ARBA" id="ARBA00039514"/>
    </source>
</evidence>
<dbReference type="OrthoDB" id="2288928at2759"/>
<keyword evidence="2" id="KW-0677">Repeat</keyword>
<dbReference type="STRING" id="1399860.A0A2C5XWQ8"/>
<dbReference type="PANTHER" id="PTHR44019">
    <property type="entry name" value="WD REPEAT-CONTAINING PROTEIN 55"/>
    <property type="match status" value="1"/>
</dbReference>
<dbReference type="PANTHER" id="PTHR44019:SF20">
    <property type="entry name" value="WD REPEAT-CONTAINING PROTEIN 55"/>
    <property type="match status" value="1"/>
</dbReference>
<keyword evidence="7" id="KW-1185">Reference proteome</keyword>
<feature type="compositionally biased region" description="Acidic residues" evidence="5">
    <location>
        <begin position="336"/>
        <end position="360"/>
    </location>
</feature>
<dbReference type="Gene3D" id="2.130.10.10">
    <property type="entry name" value="YVTN repeat-like/Quinoprotein amine dehydrogenase"/>
    <property type="match status" value="2"/>
</dbReference>
<evidence type="ECO:0000256" key="3">
    <source>
        <dbReference type="ARBA" id="ARBA00039238"/>
    </source>
</evidence>
<dbReference type="Proteomes" id="UP000226192">
    <property type="component" value="Unassembled WGS sequence"/>
</dbReference>